<name>A0A1R0H0N8_9FUNG</name>
<evidence type="ECO:0000256" key="9">
    <source>
        <dbReference type="ARBA" id="ARBA00023015"/>
    </source>
</evidence>
<comment type="caution">
    <text evidence="15">The sequence shown here is derived from an EMBL/GenBank/DDBJ whole genome shotgun (WGS) entry which is preliminary data.</text>
</comment>
<keyword evidence="8" id="KW-0156">Chromatin regulator</keyword>
<dbReference type="CDD" id="cd02440">
    <property type="entry name" value="AdoMet_MTases"/>
    <property type="match status" value="2"/>
</dbReference>
<evidence type="ECO:0000256" key="4">
    <source>
        <dbReference type="ARBA" id="ARBA00022490"/>
    </source>
</evidence>
<dbReference type="InterPro" id="IPR025799">
    <property type="entry name" value="Arg_MeTrfase"/>
</dbReference>
<organism evidence="15 16">
    <name type="scientific">Smittium mucronatum</name>
    <dbReference type="NCBI Taxonomy" id="133383"/>
    <lineage>
        <taxon>Eukaryota</taxon>
        <taxon>Fungi</taxon>
        <taxon>Fungi incertae sedis</taxon>
        <taxon>Zoopagomycota</taxon>
        <taxon>Kickxellomycotina</taxon>
        <taxon>Harpellomycetes</taxon>
        <taxon>Harpellales</taxon>
        <taxon>Legeriomycetaceae</taxon>
        <taxon>Smittium</taxon>
    </lineage>
</organism>
<evidence type="ECO:0000256" key="5">
    <source>
        <dbReference type="ARBA" id="ARBA00022603"/>
    </source>
</evidence>
<dbReference type="Pfam" id="PF22528">
    <property type="entry name" value="PRMT_C"/>
    <property type="match status" value="1"/>
</dbReference>
<dbReference type="PANTHER" id="PTHR11006:SF10">
    <property type="entry name" value="HISTONE-ARGININE METHYLTRANSFERASE CARMER-RELATED"/>
    <property type="match status" value="1"/>
</dbReference>
<dbReference type="GO" id="GO:0032259">
    <property type="term" value="P:methylation"/>
    <property type="evidence" value="ECO:0007669"/>
    <property type="project" value="UniProtKB-KW"/>
</dbReference>
<dbReference type="OrthoDB" id="7848332at2759"/>
<dbReference type="Gene3D" id="3.40.50.150">
    <property type="entry name" value="Vaccinia Virus protein VP39"/>
    <property type="match status" value="2"/>
</dbReference>
<dbReference type="EC" id="2.1.1.319" evidence="3"/>
<proteinExistence type="predicted"/>
<dbReference type="GO" id="GO:0005737">
    <property type="term" value="C:cytoplasm"/>
    <property type="evidence" value="ECO:0007669"/>
    <property type="project" value="UniProtKB-SubCell"/>
</dbReference>
<keyword evidence="4" id="KW-0963">Cytoplasm</keyword>
<dbReference type="Proteomes" id="UP000187455">
    <property type="component" value="Unassembled WGS sequence"/>
</dbReference>
<keyword evidence="9" id="KW-0805">Transcription regulation</keyword>
<dbReference type="AlphaFoldDB" id="A0A1R0H0N8"/>
<evidence type="ECO:0000256" key="13">
    <source>
        <dbReference type="PROSITE-ProRule" id="PRU01015"/>
    </source>
</evidence>
<keyword evidence="11" id="KW-0539">Nucleus</keyword>
<evidence type="ECO:0000256" key="2">
    <source>
        <dbReference type="ARBA" id="ARBA00004496"/>
    </source>
</evidence>
<dbReference type="GO" id="GO:0070611">
    <property type="term" value="F:histone H3R2 methyltransferase activity"/>
    <property type="evidence" value="ECO:0007669"/>
    <property type="project" value="TreeGrafter"/>
</dbReference>
<comment type="catalytic activity">
    <reaction evidence="12">
        <text>L-arginyl-[protein] + 2 S-adenosyl-L-methionine = N(omega),N(omega)-dimethyl-L-arginyl-[protein] + 2 S-adenosyl-L-homocysteine + 2 H(+)</text>
        <dbReference type="Rhea" id="RHEA:48096"/>
        <dbReference type="Rhea" id="RHEA-COMP:10532"/>
        <dbReference type="Rhea" id="RHEA-COMP:11991"/>
        <dbReference type="ChEBI" id="CHEBI:15378"/>
        <dbReference type="ChEBI" id="CHEBI:29965"/>
        <dbReference type="ChEBI" id="CHEBI:57856"/>
        <dbReference type="ChEBI" id="CHEBI:59789"/>
        <dbReference type="ChEBI" id="CHEBI:61897"/>
        <dbReference type="EC" id="2.1.1.319"/>
    </reaction>
</comment>
<reference evidence="15 16" key="1">
    <citation type="journal article" date="2016" name="Mol. Biol. Evol.">
        <title>Genome-Wide Survey of Gut Fungi (Harpellales) Reveals the First Horizontally Transferred Ubiquitin Gene from a Mosquito Host.</title>
        <authorList>
            <person name="Wang Y."/>
            <person name="White M.M."/>
            <person name="Kvist S."/>
            <person name="Moncalvo J.M."/>
        </authorList>
    </citation>
    <scope>NUCLEOTIDE SEQUENCE [LARGE SCALE GENOMIC DNA]</scope>
    <source>
        <strain evidence="15 16">ALG-7-W6</strain>
    </source>
</reference>
<keyword evidence="6 13" id="KW-0808">Transferase</keyword>
<keyword evidence="10" id="KW-0804">Transcription</keyword>
<evidence type="ECO:0000256" key="3">
    <source>
        <dbReference type="ARBA" id="ARBA00011925"/>
    </source>
</evidence>
<dbReference type="InterPro" id="IPR029063">
    <property type="entry name" value="SAM-dependent_MTases_sf"/>
</dbReference>
<evidence type="ECO:0000256" key="1">
    <source>
        <dbReference type="ARBA" id="ARBA00004123"/>
    </source>
</evidence>
<protein>
    <recommendedName>
        <fullName evidence="3">type I protein arginine methyltransferase</fullName>
        <ecNumber evidence="3">2.1.1.319</ecNumber>
    </recommendedName>
</protein>
<dbReference type="Gene3D" id="2.70.160.11">
    <property type="entry name" value="Hnrnp arginine n-methyltransferase1"/>
    <property type="match status" value="1"/>
</dbReference>
<keyword evidence="7 13" id="KW-0949">S-adenosyl-L-methionine</keyword>
<feature type="domain" description="Protein arginine N-methyltransferase" evidence="14">
    <location>
        <begin position="328"/>
        <end position="508"/>
    </location>
</feature>
<keyword evidence="16" id="KW-1185">Reference proteome</keyword>
<gene>
    <name evidence="15" type="ORF">AYI68_g3171</name>
</gene>
<evidence type="ECO:0000256" key="10">
    <source>
        <dbReference type="ARBA" id="ARBA00023163"/>
    </source>
</evidence>
<sequence>MEGIIHTESDSNPANEQIEGKDSSYFHYYAHLQHQQNMLQDFVRTNTYKNAISNLGNVAIKDKIVMDVGSGSGILSYFAVQSGAKRVYAIEASEMADKMQVILSDASSNPQSRNKFLKDKIQIVKNKIEEIEQHLEMVDTIISEPIGVLLVHERMIKMEGIIHTESDSNPANEQIEGKDSSYFHYYAHLQHQQNMLQDFVRTNTYKNAISNLGNVAIKDKIVMDVGSGSGILSYFAVQSGAKRVYAIEASEMADKMQVILSDASSNPQSRNKFLKDKIQIVKNKIEEIEQHLEMVDTIISEPIGVLLVHERMVNKYLKPNGTMAPSLGTICLAPITDSSLWGETMQKARFWQQQNYYSIDLSPLARDAFSEYFTSPVVGCFNPNSIISSLDTITRYDVDFYTISMDQIKHMTVPICWDIKYTGVMHAVAGWFDLEFNLCDQVPVVPSDSSNENQPVALSTGPSSPPTHWQQVRFLLPDPIAVNYGQRILGKLSMIANSHRSYDLHLDINLIEQRIYPTNNTNHIVEVANAGSSNVIRTVKCSWKLQEQIYNYSYNSNDYHYDSKPEALNLYSPESNNLN</sequence>
<dbReference type="STRING" id="133383.A0A1R0H0N8"/>
<evidence type="ECO:0000313" key="16">
    <source>
        <dbReference type="Proteomes" id="UP000187455"/>
    </source>
</evidence>
<dbReference type="InterPro" id="IPR055135">
    <property type="entry name" value="PRMT_dom"/>
</dbReference>
<accession>A0A1R0H0N8</accession>
<evidence type="ECO:0000313" key="15">
    <source>
        <dbReference type="EMBL" id="OLY82700.1"/>
    </source>
</evidence>
<keyword evidence="5 13" id="KW-0489">Methyltransferase</keyword>
<comment type="subcellular location">
    <subcellularLocation>
        <location evidence="2">Cytoplasm</location>
    </subcellularLocation>
    <subcellularLocation>
        <location evidence="1">Nucleus</location>
    </subcellularLocation>
</comment>
<evidence type="ECO:0000256" key="8">
    <source>
        <dbReference type="ARBA" id="ARBA00022853"/>
    </source>
</evidence>
<evidence type="ECO:0000256" key="7">
    <source>
        <dbReference type="ARBA" id="ARBA00022691"/>
    </source>
</evidence>
<evidence type="ECO:0000259" key="14">
    <source>
        <dbReference type="Pfam" id="PF22528"/>
    </source>
</evidence>
<dbReference type="PANTHER" id="PTHR11006">
    <property type="entry name" value="PROTEIN ARGININE N-METHYLTRANSFERASE"/>
    <property type="match status" value="1"/>
</dbReference>
<dbReference type="SUPFAM" id="SSF53335">
    <property type="entry name" value="S-adenosyl-L-methionine-dependent methyltransferases"/>
    <property type="match status" value="2"/>
</dbReference>
<dbReference type="EMBL" id="LSSL01001317">
    <property type="protein sequence ID" value="OLY82700.1"/>
    <property type="molecule type" value="Genomic_DNA"/>
</dbReference>
<dbReference type="Pfam" id="PF06325">
    <property type="entry name" value="PrmA"/>
    <property type="match status" value="2"/>
</dbReference>
<dbReference type="GO" id="GO:0035242">
    <property type="term" value="F:protein-arginine omega-N asymmetric methyltransferase activity"/>
    <property type="evidence" value="ECO:0007669"/>
    <property type="project" value="UniProtKB-EC"/>
</dbReference>
<dbReference type="GO" id="GO:0005634">
    <property type="term" value="C:nucleus"/>
    <property type="evidence" value="ECO:0007669"/>
    <property type="project" value="UniProtKB-SubCell"/>
</dbReference>
<evidence type="ECO:0000256" key="12">
    <source>
        <dbReference type="ARBA" id="ARBA00049086"/>
    </source>
</evidence>
<evidence type="ECO:0000256" key="11">
    <source>
        <dbReference type="ARBA" id="ARBA00023242"/>
    </source>
</evidence>
<evidence type="ECO:0000256" key="6">
    <source>
        <dbReference type="ARBA" id="ARBA00022679"/>
    </source>
</evidence>
<dbReference type="PROSITE" id="PS51678">
    <property type="entry name" value="SAM_MT_PRMT"/>
    <property type="match status" value="1"/>
</dbReference>